<evidence type="ECO:0000256" key="1">
    <source>
        <dbReference type="ARBA" id="ARBA00005254"/>
    </source>
</evidence>
<dbReference type="GO" id="GO:0006633">
    <property type="term" value="P:fatty acid biosynthetic process"/>
    <property type="evidence" value="ECO:0007669"/>
    <property type="project" value="TreeGrafter"/>
</dbReference>
<reference evidence="3" key="1">
    <citation type="submission" date="2021-04" db="EMBL/GenBank/DDBJ databases">
        <title>Dactylosporangium aurantiacum NRRL B-8018 full assembly.</title>
        <authorList>
            <person name="Hartkoorn R.C."/>
            <person name="Beaudoing E."/>
            <person name="Hot D."/>
        </authorList>
    </citation>
    <scope>NUCLEOTIDE SEQUENCE</scope>
    <source>
        <strain evidence="3">NRRL B-8018</strain>
    </source>
</reference>
<dbReference type="RefSeq" id="WP_033357427.1">
    <property type="nucleotide sequence ID" value="NZ_CP073767.1"/>
</dbReference>
<dbReference type="OrthoDB" id="9800237at2"/>
<protein>
    <submittedName>
        <fullName evidence="3">Acyl dehydratase</fullName>
    </submittedName>
</protein>
<dbReference type="Proteomes" id="UP001058003">
    <property type="component" value="Chromosome"/>
</dbReference>
<dbReference type="Gene3D" id="3.10.129.10">
    <property type="entry name" value="Hotdog Thioesterase"/>
    <property type="match status" value="1"/>
</dbReference>
<dbReference type="PANTHER" id="PTHR43437">
    <property type="entry name" value="HYDROXYACYL-THIOESTER DEHYDRATASE TYPE 2, MITOCHONDRIAL-RELATED"/>
    <property type="match status" value="1"/>
</dbReference>
<dbReference type="InterPro" id="IPR050965">
    <property type="entry name" value="UPF0336/Enoyl-CoA_hydratase"/>
</dbReference>
<gene>
    <name evidence="3" type="ORF">Daura_27495</name>
</gene>
<dbReference type="SUPFAM" id="SSF54637">
    <property type="entry name" value="Thioesterase/thiol ester dehydrase-isomerase"/>
    <property type="match status" value="1"/>
</dbReference>
<proteinExistence type="inferred from homology"/>
<comment type="similarity">
    <text evidence="1">Belongs to the enoyl-CoA hydratase/isomerase family.</text>
</comment>
<dbReference type="InterPro" id="IPR029069">
    <property type="entry name" value="HotDog_dom_sf"/>
</dbReference>
<sequence>MSVFTYGPLTRTDLVRYQGASGDFNPIHHDEPFARSAGMPAPLSLGMLQAGFLATWATDTFGAAAIRSFRVRFAAQVFPGDTVTCDGRVVRRDEDGFDVEMTCTTQDGTVAVYGWATFSLETP</sequence>
<feature type="domain" description="MaoC-like" evidence="2">
    <location>
        <begin position="8"/>
        <end position="104"/>
    </location>
</feature>
<dbReference type="GO" id="GO:0019171">
    <property type="term" value="F:(3R)-hydroxyacyl-[acyl-carrier-protein] dehydratase activity"/>
    <property type="evidence" value="ECO:0007669"/>
    <property type="project" value="TreeGrafter"/>
</dbReference>
<evidence type="ECO:0000313" key="4">
    <source>
        <dbReference type="Proteomes" id="UP001058003"/>
    </source>
</evidence>
<keyword evidence="4" id="KW-1185">Reference proteome</keyword>
<dbReference type="KEGG" id="daur:Daura_27495"/>
<dbReference type="AlphaFoldDB" id="A0A9Q9I8Y3"/>
<dbReference type="InterPro" id="IPR002539">
    <property type="entry name" value="MaoC-like_dom"/>
</dbReference>
<accession>A0A9Q9I8Y3</accession>
<dbReference type="PANTHER" id="PTHR43437:SF3">
    <property type="entry name" value="HYDROXYACYL-THIOESTER DEHYDRATASE TYPE 2, MITOCHONDRIAL"/>
    <property type="match status" value="1"/>
</dbReference>
<organism evidence="3 4">
    <name type="scientific">Dactylosporangium aurantiacum</name>
    <dbReference type="NCBI Taxonomy" id="35754"/>
    <lineage>
        <taxon>Bacteria</taxon>
        <taxon>Bacillati</taxon>
        <taxon>Actinomycetota</taxon>
        <taxon>Actinomycetes</taxon>
        <taxon>Micromonosporales</taxon>
        <taxon>Micromonosporaceae</taxon>
        <taxon>Dactylosporangium</taxon>
    </lineage>
</organism>
<evidence type="ECO:0000259" key="2">
    <source>
        <dbReference type="Pfam" id="PF01575"/>
    </source>
</evidence>
<name>A0A9Q9I8Y3_9ACTN</name>
<dbReference type="Pfam" id="PF01575">
    <property type="entry name" value="MaoC_dehydratas"/>
    <property type="match status" value="1"/>
</dbReference>
<evidence type="ECO:0000313" key="3">
    <source>
        <dbReference type="EMBL" id="UWZ50571.1"/>
    </source>
</evidence>
<dbReference type="EMBL" id="CP073767">
    <property type="protein sequence ID" value="UWZ50571.1"/>
    <property type="molecule type" value="Genomic_DNA"/>
</dbReference>